<protein>
    <submittedName>
        <fullName evidence="7">Aminotransferase class V-fold PLP-dependent enzyme</fullName>
    </submittedName>
</protein>
<evidence type="ECO:0000256" key="1">
    <source>
        <dbReference type="ARBA" id="ARBA00001933"/>
    </source>
</evidence>
<comment type="cofactor">
    <cofactor evidence="1">
        <name>pyridoxal 5'-phosphate</name>
        <dbReference type="ChEBI" id="CHEBI:597326"/>
    </cofactor>
</comment>
<dbReference type="PIRSF" id="PIRSF000524">
    <property type="entry name" value="SPT"/>
    <property type="match status" value="1"/>
</dbReference>
<dbReference type="InterPro" id="IPR000192">
    <property type="entry name" value="Aminotrans_V_dom"/>
</dbReference>
<keyword evidence="8" id="KW-1185">Reference proteome</keyword>
<gene>
    <name evidence="7" type="ORF">GFD18_01885</name>
</gene>
<reference evidence="7 8" key="1">
    <citation type="submission" date="2019-10" db="EMBL/GenBank/DDBJ databases">
        <title>Bifidobacterium from non-human primates.</title>
        <authorList>
            <person name="Modesto M."/>
        </authorList>
    </citation>
    <scope>NUCLEOTIDE SEQUENCE [LARGE SCALE GENOMIC DNA]</scope>
    <source>
        <strain evidence="7 8">SMA1</strain>
    </source>
</reference>
<evidence type="ECO:0000256" key="4">
    <source>
        <dbReference type="ARBA" id="ARBA00022679"/>
    </source>
</evidence>
<sequence length="409" mass="44364">MFRDYDDDGWTSRMTGGIMTTEFHTRIPDLMMASGPCSVYPRVLAAMGQQMVHHRTDNFVELMLSVSDDLSKLFRTDDRVLPVEGESILGLEMAAYNLVEPGDVCINLASGYYGAGYARVLRAYGGDVVDVSVPYNTSVTIEQVRETLDRHPDAKVLAFVHSETPSASENPMEAICRECHERGVYTIVDSVSGVGGSDVRFDEWGVDVCVTGTQKCLGSTPGMSLVALSGRAWERAEEVAARTGRYERSYLSFLPWRQWVEHDYVPYTPPISSIYGLKAALDIIMDEGGVDASIARHERAAKATRAGIRAMGLELWVDDDANMANSVTAVTVPDGVDDRKLRGIMDDEYGLHISGGLGDEAGRLVRIGHMGYTASRQKVVTALGVLGSALAELGHPVDVTAGMEAALGA</sequence>
<dbReference type="Proteomes" id="UP000475155">
    <property type="component" value="Unassembled WGS sequence"/>
</dbReference>
<evidence type="ECO:0000256" key="2">
    <source>
        <dbReference type="ARBA" id="ARBA00009236"/>
    </source>
</evidence>
<evidence type="ECO:0000313" key="8">
    <source>
        <dbReference type="Proteomes" id="UP000475155"/>
    </source>
</evidence>
<dbReference type="Pfam" id="PF00266">
    <property type="entry name" value="Aminotran_5"/>
    <property type="match status" value="1"/>
</dbReference>
<organism evidence="7 8">
    <name type="scientific">Bifidobacterium saimiriisciurei</name>
    <dbReference type="NCBI Taxonomy" id="2661627"/>
    <lineage>
        <taxon>Bacteria</taxon>
        <taxon>Bacillati</taxon>
        <taxon>Actinomycetota</taxon>
        <taxon>Actinomycetes</taxon>
        <taxon>Bifidobacteriales</taxon>
        <taxon>Bifidobacteriaceae</taxon>
        <taxon>Bifidobacterium</taxon>
    </lineage>
</organism>
<dbReference type="PANTHER" id="PTHR21152:SF24">
    <property type="entry name" value="ALANINE--GLYOXYLATE AMINOTRANSFERASE 1"/>
    <property type="match status" value="1"/>
</dbReference>
<dbReference type="InterPro" id="IPR024169">
    <property type="entry name" value="SP_NH2Trfase/AEP_transaminase"/>
</dbReference>
<comment type="caution">
    <text evidence="7">The sequence shown here is derived from an EMBL/GenBank/DDBJ whole genome shotgun (WGS) entry which is preliminary data.</text>
</comment>
<dbReference type="Gene3D" id="3.40.640.10">
    <property type="entry name" value="Type I PLP-dependent aspartate aminotransferase-like (Major domain)"/>
    <property type="match status" value="1"/>
</dbReference>
<evidence type="ECO:0000256" key="5">
    <source>
        <dbReference type="ARBA" id="ARBA00022898"/>
    </source>
</evidence>
<dbReference type="InterPro" id="IPR015421">
    <property type="entry name" value="PyrdxlP-dep_Trfase_major"/>
</dbReference>
<accession>A0ABX0CAL8</accession>
<proteinExistence type="inferred from homology"/>
<feature type="domain" description="Aminotransferase class V" evidence="6">
    <location>
        <begin position="45"/>
        <end position="356"/>
    </location>
</feature>
<evidence type="ECO:0000313" key="7">
    <source>
        <dbReference type="EMBL" id="NEH10855.1"/>
    </source>
</evidence>
<dbReference type="InterPro" id="IPR015422">
    <property type="entry name" value="PyrdxlP-dep_Trfase_small"/>
</dbReference>
<name>A0ABX0CAL8_9BIFI</name>
<keyword evidence="5" id="KW-0663">Pyridoxal phosphate</keyword>
<dbReference type="InterPro" id="IPR015424">
    <property type="entry name" value="PyrdxlP-dep_Trfase"/>
</dbReference>
<evidence type="ECO:0000259" key="6">
    <source>
        <dbReference type="Pfam" id="PF00266"/>
    </source>
</evidence>
<comment type="similarity">
    <text evidence="2">Belongs to the class-V pyridoxal-phosphate-dependent aminotransferase family.</text>
</comment>
<keyword evidence="3 7" id="KW-0032">Aminotransferase</keyword>
<evidence type="ECO:0000256" key="3">
    <source>
        <dbReference type="ARBA" id="ARBA00022576"/>
    </source>
</evidence>
<dbReference type="PANTHER" id="PTHR21152">
    <property type="entry name" value="AMINOTRANSFERASE CLASS V"/>
    <property type="match status" value="1"/>
</dbReference>
<dbReference type="Gene3D" id="3.90.1150.10">
    <property type="entry name" value="Aspartate Aminotransferase, domain 1"/>
    <property type="match status" value="1"/>
</dbReference>
<dbReference type="SUPFAM" id="SSF53383">
    <property type="entry name" value="PLP-dependent transferases"/>
    <property type="match status" value="1"/>
</dbReference>
<keyword evidence="4" id="KW-0808">Transferase</keyword>
<dbReference type="GO" id="GO:0008483">
    <property type="term" value="F:transaminase activity"/>
    <property type="evidence" value="ECO:0007669"/>
    <property type="project" value="UniProtKB-KW"/>
</dbReference>
<dbReference type="EMBL" id="WHZU01000002">
    <property type="protein sequence ID" value="NEH10855.1"/>
    <property type="molecule type" value="Genomic_DNA"/>
</dbReference>